<accession>A0A927REZ9</accession>
<keyword evidence="3" id="KW-1185">Reference proteome</keyword>
<dbReference type="Proteomes" id="UP000658225">
    <property type="component" value="Unassembled WGS sequence"/>
</dbReference>
<dbReference type="RefSeq" id="WP_192600413.1">
    <property type="nucleotide sequence ID" value="NZ_JADBEL010000036.1"/>
</dbReference>
<name>A0A927REZ9_9BACL</name>
<dbReference type="InterPro" id="IPR000073">
    <property type="entry name" value="AB_hydrolase_1"/>
</dbReference>
<evidence type="ECO:0000259" key="1">
    <source>
        <dbReference type="Pfam" id="PF00561"/>
    </source>
</evidence>
<organism evidence="2 3">
    <name type="scientific">Sporosarcina limicola</name>
    <dbReference type="NCBI Taxonomy" id="34101"/>
    <lineage>
        <taxon>Bacteria</taxon>
        <taxon>Bacillati</taxon>
        <taxon>Bacillota</taxon>
        <taxon>Bacilli</taxon>
        <taxon>Bacillales</taxon>
        <taxon>Caryophanaceae</taxon>
        <taxon>Sporosarcina</taxon>
    </lineage>
</organism>
<dbReference type="EMBL" id="JADBEL010000036">
    <property type="protein sequence ID" value="MBE1556800.1"/>
    <property type="molecule type" value="Genomic_DNA"/>
</dbReference>
<gene>
    <name evidence="2" type="ORF">H4683_003926</name>
</gene>
<dbReference type="InterPro" id="IPR029058">
    <property type="entry name" value="AB_hydrolase_fold"/>
</dbReference>
<sequence>MGYIFVHGLGQTPSNWTETISYLEGHIQVNCPDLFALCKVQKISYQNLYNAFKEYCDEFSELLNLCGISLGAILAINYAINHPEKVKSLVLIAPQYKMPRILLKFQSMLFFFIPEPSFRKLGIKKKDILQLTNSMLNLNFSDKLNNVSCPTLIICGTKDYANKKAAKNLANNILEATSHFIDNSGHEVNVEAPKTLATLLNTFYSRGKCR</sequence>
<protein>
    <submittedName>
        <fullName evidence="2">Pimeloyl-ACP methyl ester carboxylesterase</fullName>
    </submittedName>
</protein>
<dbReference type="PANTHER" id="PTHR43689:SF8">
    <property type="entry name" value="ALPHA_BETA-HYDROLASES SUPERFAMILY PROTEIN"/>
    <property type="match status" value="1"/>
</dbReference>
<dbReference type="Gene3D" id="3.40.50.1820">
    <property type="entry name" value="alpha/beta hydrolase"/>
    <property type="match status" value="1"/>
</dbReference>
<dbReference type="SUPFAM" id="SSF53474">
    <property type="entry name" value="alpha/beta-Hydrolases"/>
    <property type="match status" value="1"/>
</dbReference>
<comment type="caution">
    <text evidence="2">The sequence shown here is derived from an EMBL/GenBank/DDBJ whole genome shotgun (WGS) entry which is preliminary data.</text>
</comment>
<reference evidence="2" key="1">
    <citation type="submission" date="2020-10" db="EMBL/GenBank/DDBJ databases">
        <title>Genomic Encyclopedia of Type Strains, Phase IV (KMG-IV): sequencing the most valuable type-strain genomes for metagenomic binning, comparative biology and taxonomic classification.</title>
        <authorList>
            <person name="Goeker M."/>
        </authorList>
    </citation>
    <scope>NUCLEOTIDE SEQUENCE</scope>
    <source>
        <strain evidence="2">DSM 13886</strain>
    </source>
</reference>
<feature type="domain" description="AB hydrolase-1" evidence="1">
    <location>
        <begin position="4"/>
        <end position="107"/>
    </location>
</feature>
<evidence type="ECO:0000313" key="2">
    <source>
        <dbReference type="EMBL" id="MBE1556800.1"/>
    </source>
</evidence>
<dbReference type="AlphaFoldDB" id="A0A927REZ9"/>
<dbReference type="Pfam" id="PF00561">
    <property type="entry name" value="Abhydrolase_1"/>
    <property type="match status" value="1"/>
</dbReference>
<evidence type="ECO:0000313" key="3">
    <source>
        <dbReference type="Proteomes" id="UP000658225"/>
    </source>
</evidence>
<dbReference type="PANTHER" id="PTHR43689">
    <property type="entry name" value="HYDROLASE"/>
    <property type="match status" value="1"/>
</dbReference>
<proteinExistence type="predicted"/>